<name>A0A9I9EFK4_CUCME</name>
<evidence type="ECO:0000313" key="1">
    <source>
        <dbReference type="EnsemblPlants" id="MELO3C033050.2.1"/>
    </source>
</evidence>
<organism evidence="1">
    <name type="scientific">Cucumis melo</name>
    <name type="common">Muskmelon</name>
    <dbReference type="NCBI Taxonomy" id="3656"/>
    <lineage>
        <taxon>Eukaryota</taxon>
        <taxon>Viridiplantae</taxon>
        <taxon>Streptophyta</taxon>
        <taxon>Embryophyta</taxon>
        <taxon>Tracheophyta</taxon>
        <taxon>Spermatophyta</taxon>
        <taxon>Magnoliopsida</taxon>
        <taxon>eudicotyledons</taxon>
        <taxon>Gunneridae</taxon>
        <taxon>Pentapetalae</taxon>
        <taxon>rosids</taxon>
        <taxon>fabids</taxon>
        <taxon>Cucurbitales</taxon>
        <taxon>Cucurbitaceae</taxon>
        <taxon>Benincaseae</taxon>
        <taxon>Cucumis</taxon>
    </lineage>
</organism>
<sequence>MSDYYTSSLLPSRRGRNHKELQLAGFRGVWRSGIQDKILTIVTELALTLSSSICLKTSIASKKNPFWPNAPIMVFQETTFFSPISPNKSFTPSKSAHLPYIDTRVFFTWESKSRPALTPNPWMDFPWTNNSWVPQEGIKLTNVL</sequence>
<accession>A0A9I9EFK4</accession>
<protein>
    <submittedName>
        <fullName evidence="1">Uncharacterized protein</fullName>
    </submittedName>
</protein>
<proteinExistence type="predicted"/>
<dbReference type="EnsemblPlants" id="MELO3C033050.2.1">
    <property type="protein sequence ID" value="MELO3C033050.2.1"/>
    <property type="gene ID" value="MELO3C033050.2"/>
</dbReference>
<dbReference type="AlphaFoldDB" id="A0A9I9EFK4"/>
<reference evidence="1" key="1">
    <citation type="submission" date="2023-03" db="UniProtKB">
        <authorList>
            <consortium name="EnsemblPlants"/>
        </authorList>
    </citation>
    <scope>IDENTIFICATION</scope>
</reference>
<dbReference type="Gramene" id="MELO3C033050.2.1">
    <property type="protein sequence ID" value="MELO3C033050.2.1"/>
    <property type="gene ID" value="MELO3C033050.2"/>
</dbReference>